<keyword evidence="4" id="KW-0812">Transmembrane</keyword>
<dbReference type="InterPro" id="IPR029787">
    <property type="entry name" value="Nucleotide_cyclase"/>
</dbReference>
<protein>
    <recommendedName>
        <fullName evidence="2">diguanylate cyclase</fullName>
        <ecNumber evidence="2">2.7.7.65</ecNumber>
    </recommendedName>
</protein>
<dbReference type="EMBL" id="CP007142">
    <property type="protein sequence ID" value="AJQ95956.1"/>
    <property type="molecule type" value="Genomic_DNA"/>
</dbReference>
<keyword evidence="4" id="KW-1133">Transmembrane helix</keyword>
<dbReference type="Gene3D" id="3.30.70.270">
    <property type="match status" value="1"/>
</dbReference>
<feature type="transmembrane region" description="Helical" evidence="4">
    <location>
        <begin position="206"/>
        <end position="226"/>
    </location>
</feature>
<feature type="transmembrane region" description="Helical" evidence="4">
    <location>
        <begin position="300"/>
        <end position="317"/>
    </location>
</feature>
<evidence type="ECO:0000313" key="7">
    <source>
        <dbReference type="Proteomes" id="UP000032266"/>
    </source>
</evidence>
<dbReference type="GO" id="GO:0043709">
    <property type="term" value="P:cell adhesion involved in single-species biofilm formation"/>
    <property type="evidence" value="ECO:0007669"/>
    <property type="project" value="TreeGrafter"/>
</dbReference>
<keyword evidence="4" id="KW-0472">Membrane</keyword>
<name>A0A0C5VNR9_9GAMM</name>
<feature type="transmembrane region" description="Helical" evidence="4">
    <location>
        <begin position="266"/>
        <end position="288"/>
    </location>
</feature>
<dbReference type="InterPro" id="IPR050469">
    <property type="entry name" value="Diguanylate_Cyclase"/>
</dbReference>
<dbReference type="InterPro" id="IPR043128">
    <property type="entry name" value="Rev_trsase/Diguanyl_cyclase"/>
</dbReference>
<dbReference type="GO" id="GO:0005886">
    <property type="term" value="C:plasma membrane"/>
    <property type="evidence" value="ECO:0007669"/>
    <property type="project" value="TreeGrafter"/>
</dbReference>
<dbReference type="SUPFAM" id="SSF55073">
    <property type="entry name" value="Nucleotide cyclase"/>
    <property type="match status" value="1"/>
</dbReference>
<keyword evidence="7" id="KW-1185">Reference proteome</keyword>
<comment type="catalytic activity">
    <reaction evidence="3">
        <text>2 GTP = 3',3'-c-di-GMP + 2 diphosphate</text>
        <dbReference type="Rhea" id="RHEA:24898"/>
        <dbReference type="ChEBI" id="CHEBI:33019"/>
        <dbReference type="ChEBI" id="CHEBI:37565"/>
        <dbReference type="ChEBI" id="CHEBI:58805"/>
        <dbReference type="EC" id="2.7.7.65"/>
    </reaction>
</comment>
<dbReference type="PATRIC" id="fig|1445510.3.peg.3897"/>
<dbReference type="GO" id="GO:0052621">
    <property type="term" value="F:diguanylate cyclase activity"/>
    <property type="evidence" value="ECO:0007669"/>
    <property type="project" value="UniProtKB-EC"/>
</dbReference>
<proteinExistence type="predicted"/>
<dbReference type="NCBIfam" id="TIGR00254">
    <property type="entry name" value="GGDEF"/>
    <property type="match status" value="1"/>
</dbReference>
<dbReference type="FunFam" id="3.30.70.270:FF:000001">
    <property type="entry name" value="Diguanylate cyclase domain protein"/>
    <property type="match status" value="1"/>
</dbReference>
<dbReference type="HOGENOM" id="CLU_533110_0_0_6"/>
<evidence type="ECO:0000256" key="3">
    <source>
        <dbReference type="ARBA" id="ARBA00034247"/>
    </source>
</evidence>
<sequence length="577" mass="66184">MKWTYEQTLTRKYGFLYLWCFLAIQSTVCLAQDVQYHQRFWIITDEEWQPPLVLKSDEIVPRPRQQISLTGGVNWYIQSFRIPETEQYVVDFRNTSVIGQFDHYIYDGRGIQIGRLSGGIQNLQINPFMLRHGRMVRFFPSEYVILTRTESPFFLAQPEPFIMPLDGYSCAVKWGNTLVLVGLGVMFALSFLYLVRYFSQRRLENLYYALFVFCCMAYNSTALLVVSDLFHLNWFYLISYPMILASGCYIAFVMTLLNIRKRSYPILYFLGLSCIGLFAVSAVMAILFPHWSLEFDRYNIAVFSVYGFVSGLIVALRGSRIAQLYLLANLSFSLPALVAISITRFNNSSTLLIEHIGLIAVLAEVIMLAFVSEYQARQRKKMLEAASKTDVLTGVFNRNYLESHIDQCWSLCLTEQQPFSLIMVDVDHFKQINDAWGHSVGDSCLVHVAGILRQSAKRRTDVLIRYGGEEFVVILPNTPLSYAYSVAEEVRLNIEKTPFFYDQNRLSVTISCGVSTVIPNYDMTIYELIEGADQALYQAKKSGRNCVKIYNNAREVETRLIPLARDMSDTAGISEQQ</sequence>
<dbReference type="PANTHER" id="PTHR45138:SF9">
    <property type="entry name" value="DIGUANYLATE CYCLASE DGCM-RELATED"/>
    <property type="match status" value="1"/>
</dbReference>
<evidence type="ECO:0000259" key="5">
    <source>
        <dbReference type="PROSITE" id="PS50887"/>
    </source>
</evidence>
<evidence type="ECO:0000313" key="6">
    <source>
        <dbReference type="EMBL" id="AJQ95956.1"/>
    </source>
</evidence>
<evidence type="ECO:0000256" key="2">
    <source>
        <dbReference type="ARBA" id="ARBA00012528"/>
    </source>
</evidence>
<dbReference type="PROSITE" id="PS50887">
    <property type="entry name" value="GGDEF"/>
    <property type="match status" value="1"/>
</dbReference>
<dbReference type="Proteomes" id="UP000032266">
    <property type="component" value="Chromosome"/>
</dbReference>
<dbReference type="OrthoDB" id="5289013at2"/>
<evidence type="ECO:0000256" key="4">
    <source>
        <dbReference type="SAM" id="Phobius"/>
    </source>
</evidence>
<dbReference type="PANTHER" id="PTHR45138">
    <property type="entry name" value="REGULATORY COMPONENTS OF SENSORY TRANSDUCTION SYSTEM"/>
    <property type="match status" value="1"/>
</dbReference>
<dbReference type="EC" id="2.7.7.65" evidence="2"/>
<dbReference type="AlphaFoldDB" id="A0A0C5VNR9"/>
<dbReference type="RefSeq" id="WP_052830383.1">
    <property type="nucleotide sequence ID" value="NZ_CP007142.1"/>
</dbReference>
<dbReference type="KEGG" id="gsn:YC6258_03920"/>
<dbReference type="Pfam" id="PF07695">
    <property type="entry name" value="7TMR-DISM_7TM"/>
    <property type="match status" value="1"/>
</dbReference>
<accession>A0A0C5VNR9</accession>
<dbReference type="STRING" id="1445510.YC6258_03920"/>
<comment type="cofactor">
    <cofactor evidence="1">
        <name>Mg(2+)</name>
        <dbReference type="ChEBI" id="CHEBI:18420"/>
    </cofactor>
</comment>
<feature type="transmembrane region" description="Helical" evidence="4">
    <location>
        <begin position="351"/>
        <end position="371"/>
    </location>
</feature>
<feature type="domain" description="GGDEF" evidence="5">
    <location>
        <begin position="417"/>
        <end position="552"/>
    </location>
</feature>
<feature type="transmembrane region" description="Helical" evidence="4">
    <location>
        <begin position="324"/>
        <end position="345"/>
    </location>
</feature>
<reference evidence="6 7" key="1">
    <citation type="submission" date="2014-01" db="EMBL/GenBank/DDBJ databases">
        <title>Full genme sequencing of cellulolytic bacterium Gynuella sunshinyii YC6258T gen. nov., sp. nov.</title>
        <authorList>
            <person name="Khan H."/>
            <person name="Chung E.J."/>
            <person name="Chung Y.R."/>
        </authorList>
    </citation>
    <scope>NUCLEOTIDE SEQUENCE [LARGE SCALE GENOMIC DNA]</scope>
    <source>
        <strain evidence="6 7">YC6258</strain>
    </source>
</reference>
<dbReference type="Pfam" id="PF00990">
    <property type="entry name" value="GGDEF"/>
    <property type="match status" value="1"/>
</dbReference>
<gene>
    <name evidence="6" type="ORF">YC6258_03920</name>
</gene>
<dbReference type="SMART" id="SM00267">
    <property type="entry name" value="GGDEF"/>
    <property type="match status" value="1"/>
</dbReference>
<dbReference type="InterPro" id="IPR000160">
    <property type="entry name" value="GGDEF_dom"/>
</dbReference>
<dbReference type="InterPro" id="IPR011623">
    <property type="entry name" value="7TMR_DISM_rcpt_extracell_dom1"/>
</dbReference>
<dbReference type="GO" id="GO:1902201">
    <property type="term" value="P:negative regulation of bacterial-type flagellum-dependent cell motility"/>
    <property type="evidence" value="ECO:0007669"/>
    <property type="project" value="TreeGrafter"/>
</dbReference>
<dbReference type="CDD" id="cd01949">
    <property type="entry name" value="GGDEF"/>
    <property type="match status" value="1"/>
</dbReference>
<feature type="transmembrane region" description="Helical" evidence="4">
    <location>
        <begin position="238"/>
        <end position="259"/>
    </location>
</feature>
<evidence type="ECO:0000256" key="1">
    <source>
        <dbReference type="ARBA" id="ARBA00001946"/>
    </source>
</evidence>
<organism evidence="6 7">
    <name type="scientific">Gynuella sunshinyii YC6258</name>
    <dbReference type="NCBI Taxonomy" id="1445510"/>
    <lineage>
        <taxon>Bacteria</taxon>
        <taxon>Pseudomonadati</taxon>
        <taxon>Pseudomonadota</taxon>
        <taxon>Gammaproteobacteria</taxon>
        <taxon>Oceanospirillales</taxon>
        <taxon>Saccharospirillaceae</taxon>
        <taxon>Gynuella</taxon>
    </lineage>
</organism>
<feature type="transmembrane region" description="Helical" evidence="4">
    <location>
        <begin position="174"/>
        <end position="194"/>
    </location>
</feature>